<dbReference type="PIRSF" id="PIRSF000445">
    <property type="entry name" value="4pyrrol_synth_GluRdtase"/>
    <property type="match status" value="1"/>
</dbReference>
<reference evidence="13 14" key="1">
    <citation type="submission" date="2023-12" db="EMBL/GenBank/DDBJ databases">
        <title>Gut-associated functions are favored during microbiome assembly across C. elegans life.</title>
        <authorList>
            <person name="Zimmermann J."/>
        </authorList>
    </citation>
    <scope>NUCLEOTIDE SEQUENCE [LARGE SCALE GENOMIC DNA]</scope>
    <source>
        <strain evidence="13 14">BIGb0393</strain>
    </source>
</reference>
<feature type="domain" description="Quinate/shikimate 5-dehydrogenase/glutamyl-tRNA reductase" evidence="11">
    <location>
        <begin position="172"/>
        <end position="306"/>
    </location>
</feature>
<dbReference type="InterPro" id="IPR036291">
    <property type="entry name" value="NAD(P)-bd_dom_sf"/>
</dbReference>
<evidence type="ECO:0000256" key="3">
    <source>
        <dbReference type="ARBA" id="ARBA00012970"/>
    </source>
</evidence>
<dbReference type="InterPro" id="IPR015895">
    <property type="entry name" value="4pyrrol_synth_GluRdtase_N"/>
</dbReference>
<comment type="domain">
    <text evidence="8">Possesses an unusual extended V-shaped dimeric structure with each monomer consisting of three distinct domains arranged along a curved 'spinal' alpha-helix. The N-terminal catalytic domain specifically recognizes the glutamate moiety of the substrate. The second domain is the NADPH-binding domain, and the third C-terminal domain is responsible for dimerization.</text>
</comment>
<evidence type="ECO:0000256" key="6">
    <source>
        <dbReference type="ARBA" id="ARBA00023244"/>
    </source>
</evidence>
<evidence type="ECO:0000259" key="10">
    <source>
        <dbReference type="Pfam" id="PF00745"/>
    </source>
</evidence>
<keyword evidence="14" id="KW-1185">Reference proteome</keyword>
<feature type="site" description="Important for activity" evidence="8">
    <location>
        <position position="99"/>
    </location>
</feature>
<evidence type="ECO:0000313" key="14">
    <source>
        <dbReference type="Proteomes" id="UP001362100"/>
    </source>
</evidence>
<feature type="active site" description="Nucleophile" evidence="8">
    <location>
        <position position="50"/>
    </location>
</feature>
<evidence type="ECO:0000256" key="8">
    <source>
        <dbReference type="HAMAP-Rule" id="MF_00087"/>
    </source>
</evidence>
<dbReference type="HAMAP" id="MF_00087">
    <property type="entry name" value="Glu_tRNA_reductase"/>
    <property type="match status" value="1"/>
</dbReference>
<accession>A0ABU8PNW5</accession>
<dbReference type="InterPro" id="IPR036453">
    <property type="entry name" value="GluRdtase_dimer_dom_sf"/>
</dbReference>
<evidence type="ECO:0000259" key="12">
    <source>
        <dbReference type="Pfam" id="PF05201"/>
    </source>
</evidence>
<dbReference type="InterPro" id="IPR006151">
    <property type="entry name" value="Shikm_DH/Glu-tRNA_Rdtase"/>
</dbReference>
<feature type="domain" description="Tetrapyrrole biosynthesis glutamyl-tRNA reductase dimerisation" evidence="10">
    <location>
        <begin position="320"/>
        <end position="416"/>
    </location>
</feature>
<evidence type="ECO:0000256" key="7">
    <source>
        <dbReference type="ARBA" id="ARBA00047464"/>
    </source>
</evidence>
<dbReference type="Proteomes" id="UP001362100">
    <property type="component" value="Unassembled WGS sequence"/>
</dbReference>
<keyword evidence="6 8" id="KW-0627">Porphyrin biosynthesis</keyword>
<dbReference type="Pfam" id="PF05201">
    <property type="entry name" value="GlutR_N"/>
    <property type="match status" value="1"/>
</dbReference>
<feature type="binding site" evidence="8">
    <location>
        <position position="120"/>
    </location>
    <ligand>
        <name>substrate</name>
    </ligand>
</feature>
<dbReference type="PROSITE" id="PS00747">
    <property type="entry name" value="GLUTR"/>
    <property type="match status" value="1"/>
</dbReference>
<comment type="similarity">
    <text evidence="2 8 9">Belongs to the glutamyl-tRNA reductase family.</text>
</comment>
<comment type="catalytic activity">
    <reaction evidence="7 8 9">
        <text>(S)-4-amino-5-oxopentanoate + tRNA(Glu) + NADP(+) = L-glutamyl-tRNA(Glu) + NADPH + H(+)</text>
        <dbReference type="Rhea" id="RHEA:12344"/>
        <dbReference type="Rhea" id="RHEA-COMP:9663"/>
        <dbReference type="Rhea" id="RHEA-COMP:9680"/>
        <dbReference type="ChEBI" id="CHEBI:15378"/>
        <dbReference type="ChEBI" id="CHEBI:57501"/>
        <dbReference type="ChEBI" id="CHEBI:57783"/>
        <dbReference type="ChEBI" id="CHEBI:58349"/>
        <dbReference type="ChEBI" id="CHEBI:78442"/>
        <dbReference type="ChEBI" id="CHEBI:78520"/>
        <dbReference type="EC" id="1.2.1.70"/>
    </reaction>
</comment>
<evidence type="ECO:0000256" key="5">
    <source>
        <dbReference type="ARBA" id="ARBA00023002"/>
    </source>
</evidence>
<dbReference type="Pfam" id="PF01488">
    <property type="entry name" value="Shikimate_DH"/>
    <property type="match status" value="1"/>
</dbReference>
<comment type="pathway">
    <text evidence="1 8 9">Porphyrin-containing compound metabolism; protoporphyrin-IX biosynthesis; 5-aminolevulinate from L-glutamyl-tRNA(Glu): step 1/2.</text>
</comment>
<evidence type="ECO:0000256" key="4">
    <source>
        <dbReference type="ARBA" id="ARBA00022857"/>
    </source>
</evidence>
<dbReference type="Gene3D" id="3.30.460.30">
    <property type="entry name" value="Glutamyl-tRNA reductase, N-terminal domain"/>
    <property type="match status" value="1"/>
</dbReference>
<dbReference type="CDD" id="cd05213">
    <property type="entry name" value="NAD_bind_Glutamyl_tRNA_reduct"/>
    <property type="match status" value="1"/>
</dbReference>
<dbReference type="SUPFAM" id="SSF51735">
    <property type="entry name" value="NAD(P)-binding Rossmann-fold domains"/>
    <property type="match status" value="1"/>
</dbReference>
<dbReference type="InterPro" id="IPR018214">
    <property type="entry name" value="GluRdtase_CS"/>
</dbReference>
<dbReference type="InterPro" id="IPR000343">
    <property type="entry name" value="4pyrrol_synth_GluRdtase"/>
</dbReference>
<dbReference type="InterPro" id="IPR036343">
    <property type="entry name" value="GluRdtase_N_sf"/>
</dbReference>
<evidence type="ECO:0000259" key="11">
    <source>
        <dbReference type="Pfam" id="PF01488"/>
    </source>
</evidence>
<feature type="binding site" evidence="8">
    <location>
        <begin position="189"/>
        <end position="194"/>
    </location>
    <ligand>
        <name>NADP(+)</name>
        <dbReference type="ChEBI" id="CHEBI:58349"/>
    </ligand>
</feature>
<sequence length="418" mass="46327">MTLLALGINHKTAPVALRERVAFTPDTLELALNSLLSQPMVQSGVVLSTCNRTELYLSVEQQADLQEKLVRWLCDYHDLREEDVRNSLYWHQDNAAVSHLMRVASGLDSLVLGEPQILGQVKKAFVDSSRDHALSSELERMFQKTFSVAKRVRTETEIGASAVSVAFAACSLARQIFESLSTVNVLLVGAGETIELVARHLREHHVKKLMIANRTRERAQLLADEVGAEVIGLADIETRLADADIIISSTASPLPIIGKGMVERALKARRNQPMLLVDIAVPRDVEPEVGKLANAYLYSVDDLQAIIEQNMAQRKAAAVQAESIVVQESGEFMAWLRAQSAVETIREYRSQADEVRAELHERALMALRQGADAEKVLQELAHKLTNRLIHAPTKSLQQAARDGDSERLQILRDSLGLE</sequence>
<evidence type="ECO:0000313" key="13">
    <source>
        <dbReference type="EMBL" id="MEJ5043830.1"/>
    </source>
</evidence>
<proteinExistence type="inferred from homology"/>
<dbReference type="NCBIfam" id="TIGR01035">
    <property type="entry name" value="hemA"/>
    <property type="match status" value="1"/>
</dbReference>
<dbReference type="Pfam" id="PF00745">
    <property type="entry name" value="GlutR_dimer"/>
    <property type="match status" value="1"/>
</dbReference>
<dbReference type="SUPFAM" id="SSF69742">
    <property type="entry name" value="Glutamyl tRNA-reductase catalytic, N-terminal domain"/>
    <property type="match status" value="1"/>
</dbReference>
<feature type="binding site" evidence="8">
    <location>
        <begin position="114"/>
        <end position="116"/>
    </location>
    <ligand>
        <name>substrate</name>
    </ligand>
</feature>
<keyword evidence="5 8" id="KW-0560">Oxidoreductase</keyword>
<organism evidence="13 14">
    <name type="scientific">Pantoea nemavictus</name>
    <dbReference type="NCBI Taxonomy" id="2726955"/>
    <lineage>
        <taxon>Bacteria</taxon>
        <taxon>Pseudomonadati</taxon>
        <taxon>Pseudomonadota</taxon>
        <taxon>Gammaproteobacteria</taxon>
        <taxon>Enterobacterales</taxon>
        <taxon>Erwiniaceae</taxon>
        <taxon>Pantoea</taxon>
    </lineage>
</organism>
<evidence type="ECO:0000256" key="9">
    <source>
        <dbReference type="RuleBase" id="RU000584"/>
    </source>
</evidence>
<protein>
    <recommendedName>
        <fullName evidence="3 8">Glutamyl-tRNA reductase</fullName>
        <shortName evidence="8">GluTR</shortName>
        <ecNumber evidence="3 8">1.2.1.70</ecNumber>
    </recommendedName>
</protein>
<feature type="binding site" evidence="8">
    <location>
        <position position="109"/>
    </location>
    <ligand>
        <name>substrate</name>
    </ligand>
</feature>
<name>A0ABU8PNW5_9GAMM</name>
<dbReference type="Gene3D" id="3.40.50.720">
    <property type="entry name" value="NAD(P)-binding Rossmann-like Domain"/>
    <property type="match status" value="1"/>
</dbReference>
<feature type="domain" description="Glutamyl-tRNA reductase N-terminal" evidence="12">
    <location>
        <begin position="6"/>
        <end position="156"/>
    </location>
</feature>
<gene>
    <name evidence="8 13" type="primary">hemA</name>
    <name evidence="13" type="ORF">WH298_01140</name>
</gene>
<dbReference type="PANTHER" id="PTHR43013">
    <property type="entry name" value="GLUTAMYL-TRNA REDUCTASE"/>
    <property type="match status" value="1"/>
</dbReference>
<comment type="function">
    <text evidence="8">Catalyzes the NADPH-dependent reduction of glutamyl-tRNA(Glu) to glutamate 1-semialdehyde (GSA).</text>
</comment>
<dbReference type="InterPro" id="IPR015896">
    <property type="entry name" value="4pyrrol_synth_GluRdtase_dimer"/>
</dbReference>
<dbReference type="RefSeq" id="WP_007892893.1">
    <property type="nucleotide sequence ID" value="NZ_JACAWY010000001.1"/>
</dbReference>
<comment type="miscellaneous">
    <text evidence="8">During catalysis, the active site Cys acts as a nucleophile attacking the alpha-carbonyl group of tRNA-bound glutamate with the formation of a thioester intermediate between enzyme and glutamate, and the concomitant release of tRNA(Glu). The thioester intermediate is finally reduced by direct hydride transfer from NADPH, to form the product GSA.</text>
</comment>
<feature type="binding site" evidence="8">
    <location>
        <begin position="49"/>
        <end position="52"/>
    </location>
    <ligand>
        <name>substrate</name>
    </ligand>
</feature>
<keyword evidence="4 8" id="KW-0521">NADP</keyword>
<dbReference type="SUPFAM" id="SSF69075">
    <property type="entry name" value="Glutamyl tRNA-reductase dimerization domain"/>
    <property type="match status" value="1"/>
</dbReference>
<dbReference type="EC" id="1.2.1.70" evidence="3 8"/>
<evidence type="ECO:0000256" key="2">
    <source>
        <dbReference type="ARBA" id="ARBA00005916"/>
    </source>
</evidence>
<comment type="caution">
    <text evidence="13">The sequence shown here is derived from an EMBL/GenBank/DDBJ whole genome shotgun (WGS) entry which is preliminary data.</text>
</comment>
<comment type="subunit">
    <text evidence="8">Homodimer.</text>
</comment>
<evidence type="ECO:0000256" key="1">
    <source>
        <dbReference type="ARBA" id="ARBA00005059"/>
    </source>
</evidence>
<dbReference type="PANTHER" id="PTHR43013:SF1">
    <property type="entry name" value="GLUTAMYL-TRNA REDUCTASE"/>
    <property type="match status" value="1"/>
</dbReference>
<dbReference type="GO" id="GO:0008883">
    <property type="term" value="F:glutamyl-tRNA reductase activity"/>
    <property type="evidence" value="ECO:0007669"/>
    <property type="project" value="UniProtKB-EC"/>
</dbReference>
<dbReference type="EMBL" id="JBBGZW010000001">
    <property type="protein sequence ID" value="MEJ5043830.1"/>
    <property type="molecule type" value="Genomic_DNA"/>
</dbReference>